<evidence type="ECO:0000256" key="1">
    <source>
        <dbReference type="SAM" id="SignalP"/>
    </source>
</evidence>
<evidence type="ECO:0000313" key="3">
    <source>
        <dbReference type="EMBL" id="RJG50012.1"/>
    </source>
</evidence>
<dbReference type="PANTHER" id="PTHR35812:SF1">
    <property type="entry name" value="LIPOPROTEIN"/>
    <property type="match status" value="1"/>
</dbReference>
<feature type="domain" description="Lcl C-terminal" evidence="2">
    <location>
        <begin position="47"/>
        <end position="196"/>
    </location>
</feature>
<proteinExistence type="predicted"/>
<organism evidence="3 4">
    <name type="scientific">Motilimonas pumila</name>
    <dbReference type="NCBI Taxonomy" id="2303987"/>
    <lineage>
        <taxon>Bacteria</taxon>
        <taxon>Pseudomonadati</taxon>
        <taxon>Pseudomonadota</taxon>
        <taxon>Gammaproteobacteria</taxon>
        <taxon>Alteromonadales</taxon>
        <taxon>Alteromonadales genera incertae sedis</taxon>
        <taxon>Motilimonas</taxon>
    </lineage>
</organism>
<reference evidence="3 4" key="2">
    <citation type="submission" date="2019-01" db="EMBL/GenBank/DDBJ databases">
        <title>Motilimonas pumilus sp. nov., isolated from the gut of sea cucumber (Apostichopus japonicus).</title>
        <authorList>
            <person name="Wang F.-Q."/>
            <person name="Ren L.-H."/>
            <person name="Lin Y.-W."/>
            <person name="Sun G.-H."/>
            <person name="Du Z.-J."/>
            <person name="Zhao J.-X."/>
            <person name="Liu X.-J."/>
            <person name="Liu L.-J."/>
        </authorList>
    </citation>
    <scope>NUCLEOTIDE SEQUENCE [LARGE SCALE GENOMIC DNA]</scope>
    <source>
        <strain evidence="3 4">PLHSC7-2</strain>
    </source>
</reference>
<dbReference type="Proteomes" id="UP000283255">
    <property type="component" value="Unassembled WGS sequence"/>
</dbReference>
<reference evidence="3 4" key="1">
    <citation type="submission" date="2018-09" db="EMBL/GenBank/DDBJ databases">
        <authorList>
            <person name="Wang F."/>
        </authorList>
    </citation>
    <scope>NUCLEOTIDE SEQUENCE [LARGE SCALE GENOMIC DNA]</scope>
    <source>
        <strain evidence="3 4">PLHSC7-2</strain>
    </source>
</reference>
<gene>
    <name evidence="3" type="ORF">D1Z90_05035</name>
</gene>
<feature type="chain" id="PRO_5019097582" evidence="1">
    <location>
        <begin position="24"/>
        <end position="211"/>
    </location>
</feature>
<dbReference type="AlphaFoldDB" id="A0A418YI15"/>
<keyword evidence="1" id="KW-0732">Signal</keyword>
<protein>
    <submittedName>
        <fullName evidence="3">DUF1566 domain-containing protein</fullName>
    </submittedName>
</protein>
<dbReference type="PANTHER" id="PTHR35812">
    <property type="entry name" value="LIPOPROTEIN"/>
    <property type="match status" value="1"/>
</dbReference>
<feature type="signal peptide" evidence="1">
    <location>
        <begin position="1"/>
        <end position="23"/>
    </location>
</feature>
<dbReference type="EMBL" id="QZCH01000003">
    <property type="protein sequence ID" value="RJG50012.1"/>
    <property type="molecule type" value="Genomic_DNA"/>
</dbReference>
<dbReference type="Pfam" id="PF07603">
    <property type="entry name" value="Lcl_C"/>
    <property type="match status" value="1"/>
</dbReference>
<evidence type="ECO:0000313" key="4">
    <source>
        <dbReference type="Proteomes" id="UP000283255"/>
    </source>
</evidence>
<name>A0A418YI15_9GAMM</name>
<sequence length="211" mass="23223">MKMKKLSIILCSLALLNSHNLLAADTFCNAQIKKDYTTSHFISLDDGTVKDIRSGLVWSVCSLGQTWSIGANGKDVCSGQPTSFATWQDALIAVQTANESTAFAANDWRLPNIKELDSIVDRSCYSPAINQSIFPNTYPVNYYSSTPYNGSIDTDLGGDGNNYDHITSRIIDFNTGLESPHKPESQTRVSYSVRVVRCGEWPVPDVCKVAR</sequence>
<dbReference type="InterPro" id="IPR011460">
    <property type="entry name" value="Lcl_C"/>
</dbReference>
<keyword evidence="4" id="KW-1185">Reference proteome</keyword>
<evidence type="ECO:0000259" key="2">
    <source>
        <dbReference type="Pfam" id="PF07603"/>
    </source>
</evidence>
<accession>A0A418YI15</accession>
<comment type="caution">
    <text evidence="3">The sequence shown here is derived from an EMBL/GenBank/DDBJ whole genome shotgun (WGS) entry which is preliminary data.</text>
</comment>